<dbReference type="AlphaFoldDB" id="B6IIZ4"/>
<gene>
    <name evidence="1" type="ORF">CBG26239</name>
    <name evidence="1" type="ORF">CBG_26239</name>
</gene>
<sequence>MMMIRGERQREGRPWRTHCISSIRADHLREG</sequence>
<proteinExistence type="predicted"/>
<dbReference type="CTD" id="68917720"/>
<evidence type="ECO:0000313" key="2">
    <source>
        <dbReference type="Proteomes" id="UP000008549"/>
    </source>
</evidence>
<dbReference type="RefSeq" id="XP_045099435.1">
    <property type="nucleotide sequence ID" value="XM_045244849.1"/>
</dbReference>
<reference evidence="1 2" key="1">
    <citation type="journal article" date="2003" name="PLoS Biol.">
        <title>The genome sequence of Caenorhabditis briggsae: a platform for comparative genomics.</title>
        <authorList>
            <person name="Stein L.D."/>
            <person name="Bao Z."/>
            <person name="Blasiar D."/>
            <person name="Blumenthal T."/>
            <person name="Brent M.R."/>
            <person name="Chen N."/>
            <person name="Chinwalla A."/>
            <person name="Clarke L."/>
            <person name="Clee C."/>
            <person name="Coghlan A."/>
            <person name="Coulson A."/>
            <person name="D'Eustachio P."/>
            <person name="Fitch D.H."/>
            <person name="Fulton L.A."/>
            <person name="Fulton R.E."/>
            <person name="Griffiths-Jones S."/>
            <person name="Harris T.W."/>
            <person name="Hillier L.W."/>
            <person name="Kamath R."/>
            <person name="Kuwabara P.E."/>
            <person name="Mardis E.R."/>
            <person name="Marra M.A."/>
            <person name="Miner T.L."/>
            <person name="Minx P."/>
            <person name="Mullikin J.C."/>
            <person name="Plumb R.W."/>
            <person name="Rogers J."/>
            <person name="Schein J.E."/>
            <person name="Sohrmann M."/>
            <person name="Spieth J."/>
            <person name="Stajich J.E."/>
            <person name="Wei C."/>
            <person name="Willey D."/>
            <person name="Wilson R.K."/>
            <person name="Durbin R."/>
            <person name="Waterston R.H."/>
        </authorList>
    </citation>
    <scope>NUCLEOTIDE SEQUENCE [LARGE SCALE GENOMIC DNA]</scope>
    <source>
        <strain evidence="1 2">AF16</strain>
    </source>
</reference>
<keyword evidence="2" id="KW-1185">Reference proteome</keyword>
<name>B6IIZ4_CAEBR</name>
<dbReference type="HOGENOM" id="CLU_3399772_0_0_1"/>
<dbReference type="EMBL" id="HE600945">
    <property type="protein sequence ID" value="CAR99874.1"/>
    <property type="molecule type" value="Genomic_DNA"/>
</dbReference>
<dbReference type="GeneID" id="68917720"/>
<dbReference type="KEGG" id="cbr:CBG_26239"/>
<dbReference type="Proteomes" id="UP000008549">
    <property type="component" value="Unassembled WGS sequence"/>
</dbReference>
<accession>B6IIZ4</accession>
<reference evidence="1 2" key="2">
    <citation type="journal article" date="2011" name="PLoS Genet.">
        <title>Caenorhabditis briggsae recombinant inbred line genotypes reveal inter-strain incompatibility and the evolution of recombination.</title>
        <authorList>
            <person name="Ross J.A."/>
            <person name="Koboldt D.C."/>
            <person name="Staisch J.E."/>
            <person name="Chamberlin H.M."/>
            <person name="Gupta B.P."/>
            <person name="Miller R.D."/>
            <person name="Baird S.E."/>
            <person name="Haag E.S."/>
        </authorList>
    </citation>
    <scope>NUCLEOTIDE SEQUENCE [LARGE SCALE GENOMIC DNA]</scope>
    <source>
        <strain evidence="1 2">AF16</strain>
    </source>
</reference>
<organism evidence="1 2">
    <name type="scientific">Caenorhabditis briggsae</name>
    <dbReference type="NCBI Taxonomy" id="6238"/>
    <lineage>
        <taxon>Eukaryota</taxon>
        <taxon>Metazoa</taxon>
        <taxon>Ecdysozoa</taxon>
        <taxon>Nematoda</taxon>
        <taxon>Chromadorea</taxon>
        <taxon>Rhabditida</taxon>
        <taxon>Rhabditina</taxon>
        <taxon>Rhabditomorpha</taxon>
        <taxon>Rhabditoidea</taxon>
        <taxon>Rhabditidae</taxon>
        <taxon>Peloderinae</taxon>
        <taxon>Caenorhabditis</taxon>
    </lineage>
</organism>
<protein>
    <submittedName>
        <fullName evidence="1">Protein CBG26239</fullName>
    </submittedName>
</protein>
<evidence type="ECO:0000313" key="1">
    <source>
        <dbReference type="EMBL" id="CAR99874.1"/>
    </source>
</evidence>
<dbReference type="InParanoid" id="B6IIZ4"/>